<feature type="compositionally biased region" description="Basic and acidic residues" evidence="7">
    <location>
        <begin position="805"/>
        <end position="819"/>
    </location>
</feature>
<dbReference type="PANTHER" id="PTHR47535">
    <property type="entry name" value="MUSCLE-SPECIFIC PROTEIN 300 KDA, ISOFORM G"/>
    <property type="match status" value="1"/>
</dbReference>
<feature type="compositionally biased region" description="Basic and acidic residues" evidence="7">
    <location>
        <begin position="2060"/>
        <end position="2080"/>
    </location>
</feature>
<feature type="compositionally biased region" description="Basic and acidic residues" evidence="7">
    <location>
        <begin position="2782"/>
        <end position="2794"/>
    </location>
</feature>
<feature type="compositionally biased region" description="Basic and acidic residues" evidence="7">
    <location>
        <begin position="2207"/>
        <end position="2229"/>
    </location>
</feature>
<feature type="compositionally biased region" description="Basic and acidic residues" evidence="7">
    <location>
        <begin position="527"/>
        <end position="569"/>
    </location>
</feature>
<feature type="compositionally biased region" description="Basic and acidic residues" evidence="7">
    <location>
        <begin position="2413"/>
        <end position="2422"/>
    </location>
</feature>
<feature type="compositionally biased region" description="Polar residues" evidence="7">
    <location>
        <begin position="701"/>
        <end position="711"/>
    </location>
</feature>
<feature type="compositionally biased region" description="Basic and acidic residues" evidence="7">
    <location>
        <begin position="243"/>
        <end position="270"/>
    </location>
</feature>
<feature type="region of interest" description="Disordered" evidence="7">
    <location>
        <begin position="3172"/>
        <end position="3232"/>
    </location>
</feature>
<feature type="compositionally biased region" description="Basic and acidic residues" evidence="7">
    <location>
        <begin position="2637"/>
        <end position="2667"/>
    </location>
</feature>
<feature type="coiled-coil region" evidence="6">
    <location>
        <begin position="3351"/>
        <end position="3406"/>
    </location>
</feature>
<feature type="compositionally biased region" description="Basic and acidic residues" evidence="7">
    <location>
        <begin position="753"/>
        <end position="779"/>
    </location>
</feature>
<feature type="region of interest" description="Disordered" evidence="7">
    <location>
        <begin position="1387"/>
        <end position="1411"/>
    </location>
</feature>
<dbReference type="EnsemblMetazoa" id="XM_024225666.1">
    <property type="protein sequence ID" value="XP_024081434.1"/>
    <property type="gene ID" value="LOC112126487"/>
</dbReference>
<dbReference type="OMA" id="PHKITPQ"/>
<feature type="compositionally biased region" description="Basic and acidic residues" evidence="7">
    <location>
        <begin position="629"/>
        <end position="646"/>
    </location>
</feature>
<keyword evidence="5" id="KW-0472">Membrane</keyword>
<feature type="compositionally biased region" description="Basic and acidic residues" evidence="7">
    <location>
        <begin position="2248"/>
        <end position="2282"/>
    </location>
</feature>
<feature type="compositionally biased region" description="Basic and acidic residues" evidence="7">
    <location>
        <begin position="2319"/>
        <end position="2332"/>
    </location>
</feature>
<feature type="compositionally biased region" description="Basic and acidic residues" evidence="7">
    <location>
        <begin position="712"/>
        <end position="732"/>
    </location>
</feature>
<feature type="compositionally biased region" description="Basic residues" evidence="7">
    <location>
        <begin position="1232"/>
        <end position="1241"/>
    </location>
</feature>
<dbReference type="GO" id="GO:0051015">
    <property type="term" value="F:actin filament binding"/>
    <property type="evidence" value="ECO:0007669"/>
    <property type="project" value="TreeGrafter"/>
</dbReference>
<feature type="compositionally biased region" description="Basic and acidic residues" evidence="7">
    <location>
        <begin position="364"/>
        <end position="383"/>
    </location>
</feature>
<feature type="compositionally biased region" description="Polar residues" evidence="7">
    <location>
        <begin position="2881"/>
        <end position="2890"/>
    </location>
</feature>
<feature type="compositionally biased region" description="Basic residues" evidence="7">
    <location>
        <begin position="2050"/>
        <end position="2059"/>
    </location>
</feature>
<dbReference type="InterPro" id="IPR052403">
    <property type="entry name" value="LINC-complex_assoc"/>
</dbReference>
<evidence type="ECO:0000256" key="6">
    <source>
        <dbReference type="SAM" id="Coils"/>
    </source>
</evidence>
<feature type="compositionally biased region" description="Polar residues" evidence="7">
    <location>
        <begin position="2958"/>
        <end position="2972"/>
    </location>
</feature>
<feature type="compositionally biased region" description="Polar residues" evidence="7">
    <location>
        <begin position="3174"/>
        <end position="3194"/>
    </location>
</feature>
<feature type="compositionally biased region" description="Basic and acidic residues" evidence="7">
    <location>
        <begin position="2556"/>
        <end position="2589"/>
    </location>
</feature>
<evidence type="ECO:0000256" key="5">
    <source>
        <dbReference type="ARBA" id="ARBA00023136"/>
    </source>
</evidence>
<evidence type="ECO:0000313" key="9">
    <source>
        <dbReference type="Proteomes" id="UP000494040"/>
    </source>
</evidence>
<feature type="compositionally biased region" description="Basic and acidic residues" evidence="7">
    <location>
        <begin position="2290"/>
        <end position="2305"/>
    </location>
</feature>
<feature type="compositionally biased region" description="Basic and acidic residues" evidence="7">
    <location>
        <begin position="2902"/>
        <end position="2922"/>
    </location>
</feature>
<feature type="compositionally biased region" description="Basic and acidic residues" evidence="7">
    <location>
        <begin position="2611"/>
        <end position="2628"/>
    </location>
</feature>
<evidence type="ECO:0000256" key="1">
    <source>
        <dbReference type="ARBA" id="ARBA00004370"/>
    </source>
</evidence>
<feature type="compositionally biased region" description="Basic and acidic residues" evidence="7">
    <location>
        <begin position="1"/>
        <end position="22"/>
    </location>
</feature>
<feature type="compositionally biased region" description="Basic and acidic residues" evidence="7">
    <location>
        <begin position="653"/>
        <end position="687"/>
    </location>
</feature>
<feature type="compositionally biased region" description="Basic and acidic residues" evidence="7">
    <location>
        <begin position="831"/>
        <end position="873"/>
    </location>
</feature>
<dbReference type="RefSeq" id="XP_024081434.1">
    <property type="nucleotide sequence ID" value="XM_024225666.1"/>
</dbReference>
<name>A0A8I6SHQ0_CIMLE</name>
<evidence type="ECO:0000256" key="3">
    <source>
        <dbReference type="ARBA" id="ARBA00022737"/>
    </source>
</evidence>
<feature type="compositionally biased region" description="Polar residues" evidence="7">
    <location>
        <begin position="23"/>
        <end position="40"/>
    </location>
</feature>
<feature type="compositionally biased region" description="Basic and acidic residues" evidence="7">
    <location>
        <begin position="2803"/>
        <end position="2823"/>
    </location>
</feature>
<feature type="compositionally biased region" description="Basic and acidic residues" evidence="7">
    <location>
        <begin position="3012"/>
        <end position="3032"/>
    </location>
</feature>
<feature type="compositionally biased region" description="Basic and acidic residues" evidence="7">
    <location>
        <begin position="2696"/>
        <end position="2706"/>
    </location>
</feature>
<feature type="compositionally biased region" description="Polar residues" evidence="7">
    <location>
        <begin position="2088"/>
        <end position="2101"/>
    </location>
</feature>
<feature type="compositionally biased region" description="Basic and acidic residues" evidence="7">
    <location>
        <begin position="2481"/>
        <end position="2538"/>
    </location>
</feature>
<feature type="compositionally biased region" description="Basic and acidic residues" evidence="7">
    <location>
        <begin position="928"/>
        <end position="950"/>
    </location>
</feature>
<feature type="compositionally biased region" description="Basic and acidic residues" evidence="7">
    <location>
        <begin position="885"/>
        <end position="902"/>
    </location>
</feature>
<dbReference type="GO" id="GO:0034993">
    <property type="term" value="C:meiotic nuclear membrane microtubule tethering complex"/>
    <property type="evidence" value="ECO:0007669"/>
    <property type="project" value="TreeGrafter"/>
</dbReference>
<comment type="subcellular location">
    <subcellularLocation>
        <location evidence="1">Membrane</location>
    </subcellularLocation>
</comment>
<feature type="compositionally biased region" description="Basic and acidic residues" evidence="7">
    <location>
        <begin position="2117"/>
        <end position="2148"/>
    </location>
</feature>
<feature type="compositionally biased region" description="Basic and acidic residues" evidence="7">
    <location>
        <begin position="320"/>
        <end position="340"/>
    </location>
</feature>
<evidence type="ECO:0000256" key="2">
    <source>
        <dbReference type="ARBA" id="ARBA00022692"/>
    </source>
</evidence>
<feature type="compositionally biased region" description="Basic and acidic residues" evidence="7">
    <location>
        <begin position="2430"/>
        <end position="2471"/>
    </location>
</feature>
<feature type="compositionally biased region" description="Basic and acidic residues" evidence="7">
    <location>
        <begin position="2358"/>
        <end position="2377"/>
    </location>
</feature>
<feature type="compositionally biased region" description="Basic and acidic residues" evidence="7">
    <location>
        <begin position="2833"/>
        <end position="2845"/>
    </location>
</feature>
<evidence type="ECO:0000313" key="8">
    <source>
        <dbReference type="EnsemblMetazoa" id="XP_024081434.1"/>
    </source>
</evidence>
<feature type="compositionally biased region" description="Basic and acidic residues" evidence="7">
    <location>
        <begin position="153"/>
        <end position="210"/>
    </location>
</feature>
<feature type="compositionally biased region" description="Basic and acidic residues" evidence="7">
    <location>
        <begin position="113"/>
        <end position="146"/>
    </location>
</feature>
<dbReference type="GO" id="GO:0007097">
    <property type="term" value="P:nuclear migration"/>
    <property type="evidence" value="ECO:0007669"/>
    <property type="project" value="TreeGrafter"/>
</dbReference>
<feature type="compositionally biased region" description="Basic and acidic residues" evidence="7">
    <location>
        <begin position="408"/>
        <end position="428"/>
    </location>
</feature>
<dbReference type="Proteomes" id="UP000494040">
    <property type="component" value="Unassembled WGS sequence"/>
</dbReference>
<feature type="compositionally biased region" description="Basic and acidic residues" evidence="7">
    <location>
        <begin position="2734"/>
        <end position="2756"/>
    </location>
</feature>
<feature type="region of interest" description="Disordered" evidence="7">
    <location>
        <begin position="1260"/>
        <end position="1281"/>
    </location>
</feature>
<feature type="compositionally biased region" description="Basic and acidic residues" evidence="7">
    <location>
        <begin position="68"/>
        <end position="81"/>
    </location>
</feature>
<feature type="compositionally biased region" description="Low complexity" evidence="7">
    <location>
        <begin position="616"/>
        <end position="628"/>
    </location>
</feature>
<keyword evidence="3" id="KW-0677">Repeat</keyword>
<feature type="compositionally biased region" description="Basic and acidic residues" evidence="7">
    <location>
        <begin position="2384"/>
        <end position="2396"/>
    </location>
</feature>
<dbReference type="GO" id="GO:0005640">
    <property type="term" value="C:nuclear outer membrane"/>
    <property type="evidence" value="ECO:0007669"/>
    <property type="project" value="TreeGrafter"/>
</dbReference>
<feature type="compositionally biased region" description="Basic and acidic residues" evidence="7">
    <location>
        <begin position="1904"/>
        <end position="1938"/>
    </location>
</feature>
<feature type="compositionally biased region" description="Polar residues" evidence="7">
    <location>
        <begin position="397"/>
        <end position="407"/>
    </location>
</feature>
<dbReference type="SUPFAM" id="SSF46966">
    <property type="entry name" value="Spectrin repeat"/>
    <property type="match status" value="1"/>
</dbReference>
<keyword evidence="6" id="KW-0175">Coiled coil</keyword>
<keyword evidence="2" id="KW-0812">Transmembrane</keyword>
<feature type="compositionally biased region" description="Basic and acidic residues" evidence="7">
    <location>
        <begin position="501"/>
        <end position="515"/>
    </location>
</feature>
<dbReference type="OrthoDB" id="6618337at2759"/>
<feature type="compositionally biased region" description="Basic and acidic residues" evidence="7">
    <location>
        <begin position="2342"/>
        <end position="2351"/>
    </location>
</feature>
<dbReference type="PANTHER" id="PTHR47535:SF10">
    <property type="entry name" value="MUSCLE-SPECIFIC PROTEIN 300 KDA"/>
    <property type="match status" value="1"/>
</dbReference>
<feature type="region of interest" description="Disordered" evidence="7">
    <location>
        <begin position="1891"/>
        <end position="2010"/>
    </location>
</feature>
<feature type="compositionally biased region" description="Basic and acidic residues" evidence="7">
    <location>
        <begin position="2863"/>
        <end position="2877"/>
    </location>
</feature>
<keyword evidence="4" id="KW-1133">Transmembrane helix</keyword>
<feature type="coiled-coil region" evidence="6">
    <location>
        <begin position="3468"/>
        <end position="3495"/>
    </location>
</feature>
<keyword evidence="9" id="KW-1185">Reference proteome</keyword>
<feature type="coiled-coil region" evidence="6">
    <location>
        <begin position="3652"/>
        <end position="3679"/>
    </location>
</feature>
<evidence type="ECO:0000256" key="4">
    <source>
        <dbReference type="ARBA" id="ARBA00022989"/>
    </source>
</evidence>
<dbReference type="GO" id="GO:0005737">
    <property type="term" value="C:cytoplasm"/>
    <property type="evidence" value="ECO:0007669"/>
    <property type="project" value="TreeGrafter"/>
</dbReference>
<feature type="region of interest" description="Disordered" evidence="7">
    <location>
        <begin position="1174"/>
        <end position="1193"/>
    </location>
</feature>
<feature type="region of interest" description="Disordered" evidence="7">
    <location>
        <begin position="1"/>
        <end position="44"/>
    </location>
</feature>
<feature type="region of interest" description="Disordered" evidence="7">
    <location>
        <begin position="57"/>
        <end position="963"/>
    </location>
</feature>
<organism evidence="8 9">
    <name type="scientific">Cimex lectularius</name>
    <name type="common">Bed bug</name>
    <name type="synonym">Acanthia lectularia</name>
    <dbReference type="NCBI Taxonomy" id="79782"/>
    <lineage>
        <taxon>Eukaryota</taxon>
        <taxon>Metazoa</taxon>
        <taxon>Ecdysozoa</taxon>
        <taxon>Arthropoda</taxon>
        <taxon>Hexapoda</taxon>
        <taxon>Insecta</taxon>
        <taxon>Pterygota</taxon>
        <taxon>Neoptera</taxon>
        <taxon>Paraneoptera</taxon>
        <taxon>Hemiptera</taxon>
        <taxon>Heteroptera</taxon>
        <taxon>Panheteroptera</taxon>
        <taxon>Cimicomorpha</taxon>
        <taxon>Cimicidae</taxon>
        <taxon>Cimex</taxon>
    </lineage>
</organism>
<accession>A0A8I6SHQ0</accession>
<feature type="region of interest" description="Disordered" evidence="7">
    <location>
        <begin position="1224"/>
        <end position="1247"/>
    </location>
</feature>
<dbReference type="KEGG" id="clec:112126487"/>
<feature type="compositionally biased region" description="Basic and acidic residues" evidence="7">
    <location>
        <begin position="1951"/>
        <end position="2006"/>
    </location>
</feature>
<feature type="compositionally biased region" description="Basic and acidic residues" evidence="7">
    <location>
        <begin position="277"/>
        <end position="294"/>
    </location>
</feature>
<feature type="compositionally biased region" description="Basic and acidic residues" evidence="7">
    <location>
        <begin position="2168"/>
        <end position="2199"/>
    </location>
</feature>
<feature type="compositionally biased region" description="Basic and acidic residues" evidence="7">
    <location>
        <begin position="581"/>
        <end position="598"/>
    </location>
</feature>
<evidence type="ECO:0000256" key="7">
    <source>
        <dbReference type="SAM" id="MobiDB-lite"/>
    </source>
</evidence>
<dbReference type="GeneID" id="112126487"/>
<proteinExistence type="predicted"/>
<feature type="compositionally biased region" description="Basic and acidic residues" evidence="7">
    <location>
        <begin position="2976"/>
        <end position="2989"/>
    </location>
</feature>
<feature type="compositionally biased region" description="Basic and acidic residues" evidence="7">
    <location>
        <begin position="449"/>
        <end position="475"/>
    </location>
</feature>
<protein>
    <submittedName>
        <fullName evidence="8">Uncharacterized protein</fullName>
    </submittedName>
</protein>
<feature type="compositionally biased region" description="Low complexity" evidence="7">
    <location>
        <begin position="2939"/>
        <end position="2950"/>
    </location>
</feature>
<sequence length="4134" mass="467914">MPLIKELEIQKAEDINESHKSGVTESVSTKPTQKTVISTKGDSRTKNVPIAVEPKIIEMKSTFPIKLGEAERPPNEKEPIQEKQQQSTQKPKKGQQKKTGVIEKLGIHIKQLTTREKTPTEEEKSPIKSVKEKMNEQQSDKSEDKLQAIQHTDSAEDKVKEKTPTQKHKVTDKTKGGKPKDDKSNKNKASDNTQQKEIKYLQKSDKREDQTEQVQMESPKNIPVSKKWVEKSQTLPAKIFSTPEKEDNKNIKQESKEEASKKTGVIEKISKHFKQLTLKDKTPTKDDKPSDKTGKDKRKKDRSKKPDEEEPQAAPVAEVRVTEKTPTEEEKTSEKPVKEKPGKKKPAKKPGEEDTQTVHLTEFTVREKTPTQDDKPSDKTGKDKSKKQPSKKPGVEFTQTVHVTEVSVTEKTHPQDKPSDQSVKDKPTAGEPFQLTGVTEPLSKLLTEFIDKERTPSEQETPTDKTLKDKPKSEPSTKPGQTEPLTMHVTEYTFKEQTPSPKDKGKKDRSKKPGDLEQQQLGVTEVKVTEKPVGQEERPSDKTPGDEKKPSDKTGKDEPTDEPSKKPGVMEKLGMHFKQFTVREKTPTEDDKPSDKTGKDKRKKDRSKKPSEEEPQAAPVAEVLVTEKTPTEEEKPSDKPVKEKPGKKQPAKKPGEEDTRTVHLTEFTVREKTPTQDDKPSDKAGKDKSKKQPSKKPGVEFTQTVHVTEVSVTEKTHPQDKPSDQSVKDKPTAGEPFQLTGVTEPLSKLLTEFIDKERTPSEQETPTDKTLKDKPKSEPSTKPGQTEPLTMHVTEYTFKEQTPSPKDKGKKDRSKKPGDLEPQQLGVTEVKVTEKPVGQEEKPSDKTPGDEKKPSDKTGKDEPTDEPSKKPGVMEKLGMHFKQFTVREKTPTEDDKPSDKTGKDKRKKDRSKKPSEEEPQAAPVAEVRVTEKTPTEEEKPSDKPVKEKPGKKQPAKNPADVELQSRLMQSYLRADRENLEKMPLIDDGNVTPEGGFSVPGFIITKKLKTSHDHPCYNDPSHSSSEGTKVPPLLHHSGTPAVEQFIPQQKSFNEDELHRSSDIHRMPDEKDLPIYARHAIRVVESTELSAEENRTNQTKIQDLIISAVQSEVDDKYKKLESDDVQSAIFDPHSVQSQSVAPTCIPTYDFPIQSPKEEDDFEIIPLLLDEPLPKLSESESCDNHKGKSTIYDSKNPITELHPDRIELHQPKNISKPTDEIKQITSVGTAPAVSKSKRKTKRKTNTGDESDVSIIESLSSHTFPVSDTEDDHSNVDPSQNIPSQLWYGKDVGEIKPFEFSFKSVETSGTWPSPGGTVTVERTREVSFPLRSLAKEKNSNDESLNNEVKDPKECTAGPIFEINVSGVQLPITQLLSDPGISMSYAEITKRSREPSLTRELPTTDETGSSRLGRELQNLPEMVAEKRSKANLLSDSLPEPDVTPETTKEILLQQKLSEPTYLNRSRPLHLDTYAQVVRKSREPSPVVIKKASTEPVEKFNINVDNMGVTEKDFKPSVDQTLSHPSQLLFSSSDPYWSENSKKTLRDIDINWPPPSKDNQEIRTKGENPVLEAKIEVAFEDEKDISSEKEQPLSHDGVDVASKEPDYYAQEITDQHPSDKLDIQTGLMSDSADETLKDWTDLPNDDDSTSNIMLEVGISECTDETPPSSCDVVEINAELTVSDESNRLIDTKSKDAPCKQISESGMEVVSPPKSTTQVFMQEVTKVTPQPSDAVQTCMKEVIHTKRTNIRKVKKIIKKVVYINGKEHIEEEEIEEPVEITEIIDEPVEREILTSSDPHSQKMVKYDRPVHEMSPQDDNQSTLQYTWYKTLPEQRTILVKRIIKKIVIINGKEEVVEEEVDEPLLTDAITSPIHSLDIAPLEEISEENKRREAALYKQPAFDIGESPASSAKDELPPRKEATPKEDTSKKSEEKEKKQDDKKTRVEAFISAEISSATEPHEQKLKSSDKVHKTKEDSKKKSKKQTPDQKAQDLKKGKGKISEKETNEPEKLSDDMSVEQVEVKTTIITETQEPLVTSFVKSEIEKDVNAQPQPKSATKGKHKKTTKDKKDPHTYDEPSTTSKEKGETHPPIQEDVLSSTASEEMSISKTKPVEKDESLVCEIQVEVKEIKPKLKEKSPELEKPESTQKGSKEKTKSNGGKVKPKEESPFTKQKPMSKDEVDDNKSFDLEMQQIEKSRSEIKPREPSPKTGKLQKKSDKKTSSKDKPFDSELPHVQKSEPAGTGEKTFDSDSPVHVVEEVKQSTRDTKPKEKSSPAEKTQQKEKKTKTASESDSPDSETPKKEIYRTEIRVKEQSPQLEKTKKKSEKKTMPMDGKDKPFDSKISMNIEVQEQHEPKPKEQSPQIEKSQKKPDKTKSAGDKDKPLDFDTSVSEVKEKTENQRKEQSPQLETTQKKPEKKTKHTGDKDKPVDFEASVNVEVERKVYNTGNQHKELSSQPEKTLKKSEDKTKSTGDKGKPFDSEISVNIEVEEIKTSKPETKPKKQVDKETLPDSKKPVEEVKISKTDSKLKEKSPQLEKEEKKSDKKTKPQQNEPVDSQILVNVEIEERKMPKKETKAEKPDDSNTQEEEFKTEHKLKEQSPQLEKTQKKSEKKPKTAQPLDRRTPPEEKICKTEIKPKQLSPQLENEPKQSEKKLPSMKDGDKLLHTKTPVEEVKLYKTASRVKEVSPQLEKQQKTTQKKPQSPRSKDVDSKTPVEEITTYKTEIRYKETSPQLEKLQGKSYNEPKPDSEPSTEDTKSSKTEYKPKEKHKKKSEKKGQPVSDSPQLQEVQVEEKKISKTETKPKQQTQQEAHAQKKPEKKMKSPIDKNKPLDSELPEDVEVEEKISKTEIKPKEQSPNLQQEELFTKKLQKDKKLVGKGEPKSKEDDMTEVQTSESSTSDKGKKGKLKRKEAHDEVSEPKPKKHTESHVEVETCVTLTDPETTDHTVEVSVDLQSQDSSVTDKVKPTKNNLSDDSSLSTAPDQGDLVKSEESSKDVSSKKKIYSQPESLRKDESVSSLLKDAPEEERKSLESLRKSEHSEVVEVDLTSPDANLNKPESKSSSSKHTEIQELPARKVKKPFEEEFPSLSSQQPMQPDGQKLGTKTHKRKGKSDTPNNDLNISINTAIAGDEFETSSHVQVNQDLLPKTQQSISLKVNESINVSSEHEKPNIVYGLNIESKQNEKLQQQASSDSSGMISPQPDDTSTSKEEILVKQTKKVPSPTKEAEVKSKQAPTEESVPEEEVIRSLTQKVSDINKPSYKYYISHEDINDVKTKLNNHLKKLSKTKDPEEREKIKLICITIISEYLEIINYLILNTKKYKNGKFNPEYKLQQMATIPEELTSLKSLIQVLQEELGDSDLMRIVENQAESVSKNYNETKDQMDNEHQKWDELLASINSSYVLLKKLSKDIDSLEKEDGCTTDEKMAKLDELEATNTNYGNQINSLIHLGRTLSTPPHRLIPQDLIDAAHLYSSNEDAISLLRGQFEQAEALAQEYKDTLVELEHVTKIAQNMVDSRVAVQSLQHLKDEMQKGRKFFISLSHCRMILEYLEEHLNPETRKSHEKLHKELHSLATDILEKAGERTEQLALATSKWTILEQELAEETKWLQVALLRVPDLTKVTSSDYPEYISLYQLMSADVNLHSARVWKLLNTAHALQNFVSCPELEEKCEQIRMEMSQLQDKINDDIANLMAFKEIWFMHENMLSKLTKWLDLVHKNKKLKKPPVNIVKFWELKAEYEVFKPLYNECGNNFEKAMNALPVSDEMQLRKNMTDLNNDWGRTEKLFGELEELVSSSFVLPTGSSPTERLNMMESRLKEMENALLNMHGVIKTDDHLQLCIGKLQVLKESLEGVQNELLKMGIVPAIEKEKLTSLQNFARKLMLSVTNELQGLRSIQERLSILKKGITRAKRDQYRASGVLDQCENSLNLEHADVKQAYTNAEGVSEFLKAQWSDLMAIRQVLHSIPLGVKVSVSPIHCEKEISKLQDSHSKLEERTLNLLSKLKARNGLWDDFNGKLEAVRHSVREADYMMDMLKVQGPLDYKRLVKATDRLKGVQDTLGEREVSLEELKESGQTLEKVVSEEVGKKLRAEVKAQEEAWKSTQEELTDLVKSYTHAAELWVQYADANKNLDLNANLTAEDKLATKK</sequence>
<reference evidence="8" key="1">
    <citation type="submission" date="2022-01" db="UniProtKB">
        <authorList>
            <consortium name="EnsemblMetazoa"/>
        </authorList>
    </citation>
    <scope>IDENTIFICATION</scope>
</reference>
<feature type="region of interest" description="Disordered" evidence="7">
    <location>
        <begin position="2035"/>
        <end position="3111"/>
    </location>
</feature>